<protein>
    <recommendedName>
        <fullName evidence="4">Ribosome-recycling factor, chloroplastic</fullName>
    </recommendedName>
    <alternativeName>
        <fullName evidence="7">Ribosome-releasing factor, chloroplastic</fullName>
    </alternativeName>
</protein>
<comment type="function">
    <text evidence="1">Responsible for the release of ribosomes from messenger RNA at the termination of chloroplastic protein biosynthesis.</text>
</comment>
<evidence type="ECO:0000313" key="8">
    <source>
        <dbReference type="EMBL" id="SZX68810.1"/>
    </source>
</evidence>
<name>A0A383VV72_TETOB</name>
<evidence type="ECO:0000256" key="4">
    <source>
        <dbReference type="ARBA" id="ARBA00014063"/>
    </source>
</evidence>
<dbReference type="NCBIfam" id="TIGR00496">
    <property type="entry name" value="frr"/>
    <property type="match status" value="1"/>
</dbReference>
<dbReference type="InterPro" id="IPR023584">
    <property type="entry name" value="Ribosome_recyc_fac_dom"/>
</dbReference>
<dbReference type="OrthoDB" id="407355at2759"/>
<keyword evidence="6" id="KW-0648">Protein biosynthesis</keyword>
<dbReference type="FunFam" id="3.30.1360.40:FF:000001">
    <property type="entry name" value="Ribosome-recycling factor"/>
    <property type="match status" value="1"/>
</dbReference>
<evidence type="ECO:0000256" key="3">
    <source>
        <dbReference type="ARBA" id="ARBA00005912"/>
    </source>
</evidence>
<dbReference type="GO" id="GO:0043023">
    <property type="term" value="F:ribosomal large subunit binding"/>
    <property type="evidence" value="ECO:0007669"/>
    <property type="project" value="TreeGrafter"/>
</dbReference>
<dbReference type="PANTHER" id="PTHR20982:SF3">
    <property type="entry name" value="MITOCHONDRIAL RIBOSOME RECYCLING FACTOR PSEUDO 1"/>
    <property type="match status" value="1"/>
</dbReference>
<dbReference type="CDD" id="cd00520">
    <property type="entry name" value="RRF"/>
    <property type="match status" value="1"/>
</dbReference>
<reference evidence="8 9" key="1">
    <citation type="submission" date="2016-10" db="EMBL/GenBank/DDBJ databases">
        <authorList>
            <person name="Cai Z."/>
        </authorList>
    </citation>
    <scope>NUCLEOTIDE SEQUENCE [LARGE SCALE GENOMIC DNA]</scope>
</reference>
<evidence type="ECO:0000256" key="5">
    <source>
        <dbReference type="ARBA" id="ARBA00022490"/>
    </source>
</evidence>
<dbReference type="GO" id="GO:0005739">
    <property type="term" value="C:mitochondrion"/>
    <property type="evidence" value="ECO:0007669"/>
    <property type="project" value="TreeGrafter"/>
</dbReference>
<dbReference type="InterPro" id="IPR036191">
    <property type="entry name" value="RRF_sf"/>
</dbReference>
<dbReference type="SUPFAM" id="SSF55194">
    <property type="entry name" value="Ribosome recycling factor, RRF"/>
    <property type="match status" value="1"/>
</dbReference>
<evidence type="ECO:0000256" key="2">
    <source>
        <dbReference type="ARBA" id="ARBA00004496"/>
    </source>
</evidence>
<dbReference type="GO" id="GO:0006412">
    <property type="term" value="P:translation"/>
    <property type="evidence" value="ECO:0007669"/>
    <property type="project" value="UniProtKB-KW"/>
</dbReference>
<dbReference type="Gene3D" id="3.30.1360.40">
    <property type="match status" value="1"/>
</dbReference>
<dbReference type="AlphaFoldDB" id="A0A383VV72"/>
<keyword evidence="5" id="KW-0963">Cytoplasm</keyword>
<comment type="subcellular location">
    <subcellularLocation>
        <location evidence="2">Cytoplasm</location>
    </subcellularLocation>
</comment>
<organism evidence="8 9">
    <name type="scientific">Tetradesmus obliquus</name>
    <name type="common">Green alga</name>
    <name type="synonym">Acutodesmus obliquus</name>
    <dbReference type="NCBI Taxonomy" id="3088"/>
    <lineage>
        <taxon>Eukaryota</taxon>
        <taxon>Viridiplantae</taxon>
        <taxon>Chlorophyta</taxon>
        <taxon>core chlorophytes</taxon>
        <taxon>Chlorophyceae</taxon>
        <taxon>CS clade</taxon>
        <taxon>Sphaeropleales</taxon>
        <taxon>Scenedesmaceae</taxon>
        <taxon>Tetradesmus</taxon>
    </lineage>
</organism>
<dbReference type="Pfam" id="PF01765">
    <property type="entry name" value="RRF"/>
    <property type="match status" value="1"/>
</dbReference>
<evidence type="ECO:0000256" key="6">
    <source>
        <dbReference type="ARBA" id="ARBA00022917"/>
    </source>
</evidence>
<comment type="similarity">
    <text evidence="3">Belongs to the RRF family.</text>
</comment>
<dbReference type="EMBL" id="FNXT01000881">
    <property type="protein sequence ID" value="SZX68810.1"/>
    <property type="molecule type" value="Genomic_DNA"/>
</dbReference>
<dbReference type="PANTHER" id="PTHR20982">
    <property type="entry name" value="RIBOSOME RECYCLING FACTOR"/>
    <property type="match status" value="1"/>
</dbReference>
<dbReference type="FunFam" id="1.10.132.20:FF:000001">
    <property type="entry name" value="Ribosome-recycling factor"/>
    <property type="match status" value="1"/>
</dbReference>
<dbReference type="Gene3D" id="1.10.132.20">
    <property type="entry name" value="Ribosome-recycling factor"/>
    <property type="match status" value="1"/>
</dbReference>
<dbReference type="STRING" id="3088.A0A383VV72"/>
<dbReference type="Proteomes" id="UP000256970">
    <property type="component" value="Unassembled WGS sequence"/>
</dbReference>
<dbReference type="HAMAP" id="MF_00040">
    <property type="entry name" value="RRF"/>
    <property type="match status" value="1"/>
</dbReference>
<proteinExistence type="inferred from homology"/>
<sequence length="232" mass="25863">MLPVRVNVRRSTPAPVTRQLLQHQSPLQQRLAPLQAKKQAAEAAEDVDLDMVALEAESDAEERMQKAVSVVADNFNTMRTGRANPAILDRIQVDYYGALTPIKSLASIAVPDASTLTITPFDKGSIKDIEKALNESDIGINPNNDGQKIRLVIPPMTQDRRKELSKKVSKMGEDGKVAVRNVRKDILKRLDKYDFPKDTKKDLEDGIQKLTDGFVKKLDEMVKAKSDDIMKV</sequence>
<evidence type="ECO:0000256" key="1">
    <source>
        <dbReference type="ARBA" id="ARBA00002952"/>
    </source>
</evidence>
<evidence type="ECO:0000313" key="9">
    <source>
        <dbReference type="Proteomes" id="UP000256970"/>
    </source>
</evidence>
<dbReference type="InterPro" id="IPR002661">
    <property type="entry name" value="Ribosome_recyc_fac"/>
</dbReference>
<keyword evidence="9" id="KW-1185">Reference proteome</keyword>
<accession>A0A383VV72</accession>
<evidence type="ECO:0000256" key="7">
    <source>
        <dbReference type="ARBA" id="ARBA00032397"/>
    </source>
</evidence>
<gene>
    <name evidence="8" type="ORF">BQ4739_LOCUS9128</name>
</gene>